<dbReference type="InterPro" id="IPR029058">
    <property type="entry name" value="AB_hydrolase_fold"/>
</dbReference>
<dbReference type="HOGENOM" id="CLU_1893536_0_0_9"/>
<dbReference type="Proteomes" id="UP000003987">
    <property type="component" value="Unassembled WGS sequence"/>
</dbReference>
<evidence type="ECO:0008006" key="3">
    <source>
        <dbReference type="Google" id="ProtNLM"/>
    </source>
</evidence>
<dbReference type="InterPro" id="IPR010315">
    <property type="entry name" value="DUF915_hydro-like"/>
</dbReference>
<evidence type="ECO:0000313" key="1">
    <source>
        <dbReference type="EMBL" id="EEU29901.1"/>
    </source>
</evidence>
<dbReference type="Gene3D" id="3.40.50.1820">
    <property type="entry name" value="alpha/beta hydrolase"/>
    <property type="match status" value="1"/>
</dbReference>
<reference evidence="1 2" key="1">
    <citation type="submission" date="2009-06" db="EMBL/GenBank/DDBJ databases">
        <title>The Genome Sequence of Lactobacillus coleohominis strain 101-4-CHN.</title>
        <authorList>
            <consortium name="The Broad Institute Genome Sequencing Platform"/>
            <person name="Ward D."/>
            <person name="Young S.K."/>
            <person name="Zeng Q."/>
            <person name="Koehrsen M."/>
            <person name="Alvarado L."/>
            <person name="Berlin A."/>
            <person name="Borenstein D."/>
            <person name="Chen Z."/>
            <person name="Engels R."/>
            <person name="Freedman E."/>
            <person name="Gellesch M."/>
            <person name="Goldberg J."/>
            <person name="Griggs A."/>
            <person name="Gujja S."/>
            <person name="Heiman D."/>
            <person name="Hepburn T."/>
            <person name="Howarth C."/>
            <person name="Jen D."/>
            <person name="Larson L."/>
            <person name="Lewis B."/>
            <person name="Mehta T."/>
            <person name="Park D."/>
            <person name="Pearson M."/>
            <person name="Roberts A."/>
            <person name="Saif S."/>
            <person name="Shea T."/>
            <person name="Shenoy N."/>
            <person name="Sisk P."/>
            <person name="Stolte C."/>
            <person name="Sykes S."/>
            <person name="Walk T."/>
            <person name="White J."/>
            <person name="Yandava C."/>
            <person name="Liu Y."/>
            <person name="Xu Q."/>
            <person name="Lander E."/>
            <person name="Nusbaum C."/>
            <person name="Galagan J."/>
            <person name="Birren B."/>
        </authorList>
    </citation>
    <scope>NUCLEOTIDE SEQUENCE [LARGE SCALE GENOMIC DNA]</scope>
    <source>
        <strain evidence="1 2">101-4-CHN</strain>
    </source>
</reference>
<keyword evidence="2" id="KW-1185">Reference proteome</keyword>
<dbReference type="SUPFAM" id="SSF53474">
    <property type="entry name" value="alpha/beta-Hydrolases"/>
    <property type="match status" value="1"/>
</dbReference>
<name>C7XX81_9LACO</name>
<evidence type="ECO:0000313" key="2">
    <source>
        <dbReference type="Proteomes" id="UP000003987"/>
    </source>
</evidence>
<dbReference type="STRING" id="575594.HMPREF0501_01366"/>
<dbReference type="EMBL" id="GG698805">
    <property type="protein sequence ID" value="EEU29901.1"/>
    <property type="molecule type" value="Genomic_DNA"/>
</dbReference>
<dbReference type="AlphaFoldDB" id="C7XX81"/>
<gene>
    <name evidence="1" type="ORF">HMPREF0501_01366</name>
</gene>
<sequence length="134" mass="15124">MGKQLPGRTPNGKWGDYAESAVKAVQKKYQIKNINLVGHSMGNIAIMYYLVNNAQKTNMPTVRHQVDIAGHFDGGIGFGYNKKTTLDSQGKPSIMEKHYRDFLPLRNTYPTTSLVIWMMVPSQIVKFHSTQHSL</sequence>
<protein>
    <recommendedName>
        <fullName evidence="3">Cell surface hydrolase</fullName>
    </recommendedName>
</protein>
<dbReference type="eggNOG" id="COG4814">
    <property type="taxonomic scope" value="Bacteria"/>
</dbReference>
<proteinExistence type="predicted"/>
<dbReference type="Pfam" id="PF06028">
    <property type="entry name" value="DUF915"/>
    <property type="match status" value="1"/>
</dbReference>
<accession>C7XX81</accession>
<organism evidence="1 2">
    <name type="scientific">Limosilactobacillus coleohominis 101-4-CHN</name>
    <dbReference type="NCBI Taxonomy" id="575594"/>
    <lineage>
        <taxon>Bacteria</taxon>
        <taxon>Bacillati</taxon>
        <taxon>Bacillota</taxon>
        <taxon>Bacilli</taxon>
        <taxon>Lactobacillales</taxon>
        <taxon>Lactobacillaceae</taxon>
        <taxon>Limosilactobacillus</taxon>
    </lineage>
</organism>